<feature type="region of interest" description="Disordered" evidence="1">
    <location>
        <begin position="89"/>
        <end position="122"/>
    </location>
</feature>
<protein>
    <submittedName>
        <fullName evidence="2">Uncharacterized protein</fullName>
    </submittedName>
</protein>
<dbReference type="Proteomes" id="UP000299102">
    <property type="component" value="Unassembled WGS sequence"/>
</dbReference>
<feature type="compositionally biased region" description="Polar residues" evidence="1">
    <location>
        <begin position="89"/>
        <end position="98"/>
    </location>
</feature>
<evidence type="ECO:0000313" key="2">
    <source>
        <dbReference type="EMBL" id="GBP50496.1"/>
    </source>
</evidence>
<gene>
    <name evidence="2" type="ORF">EVAR_25193_1</name>
</gene>
<reference evidence="2 3" key="1">
    <citation type="journal article" date="2019" name="Commun. Biol.">
        <title>The bagworm genome reveals a unique fibroin gene that provides high tensile strength.</title>
        <authorList>
            <person name="Kono N."/>
            <person name="Nakamura H."/>
            <person name="Ohtoshi R."/>
            <person name="Tomita M."/>
            <person name="Numata K."/>
            <person name="Arakawa K."/>
        </authorList>
    </citation>
    <scope>NUCLEOTIDE SEQUENCE [LARGE SCALE GENOMIC DNA]</scope>
</reference>
<feature type="compositionally biased region" description="Low complexity" evidence="1">
    <location>
        <begin position="16"/>
        <end position="26"/>
    </location>
</feature>
<evidence type="ECO:0000256" key="1">
    <source>
        <dbReference type="SAM" id="MobiDB-lite"/>
    </source>
</evidence>
<keyword evidence="3" id="KW-1185">Reference proteome</keyword>
<comment type="caution">
    <text evidence="2">The sequence shown here is derived from an EMBL/GenBank/DDBJ whole genome shotgun (WGS) entry which is preliminary data.</text>
</comment>
<dbReference type="AlphaFoldDB" id="A0A4C1WGD9"/>
<organism evidence="2 3">
    <name type="scientific">Eumeta variegata</name>
    <name type="common">Bagworm moth</name>
    <name type="synonym">Eumeta japonica</name>
    <dbReference type="NCBI Taxonomy" id="151549"/>
    <lineage>
        <taxon>Eukaryota</taxon>
        <taxon>Metazoa</taxon>
        <taxon>Ecdysozoa</taxon>
        <taxon>Arthropoda</taxon>
        <taxon>Hexapoda</taxon>
        <taxon>Insecta</taxon>
        <taxon>Pterygota</taxon>
        <taxon>Neoptera</taxon>
        <taxon>Endopterygota</taxon>
        <taxon>Lepidoptera</taxon>
        <taxon>Glossata</taxon>
        <taxon>Ditrysia</taxon>
        <taxon>Tineoidea</taxon>
        <taxon>Psychidae</taxon>
        <taxon>Oiketicinae</taxon>
        <taxon>Eumeta</taxon>
    </lineage>
</organism>
<sequence>MYDEKQVEPTKSDAISSLAGVNASVGAGAGTRPDPLEEARAERKRRQKLAQEQFRQRHLAKQPSEGTDAATQALEKSSIDSLLLEIPSQDLSSNAQTNAKRKSNESTASVKRPALTDINIMK</sequence>
<evidence type="ECO:0000313" key="3">
    <source>
        <dbReference type="Proteomes" id="UP000299102"/>
    </source>
</evidence>
<dbReference type="EMBL" id="BGZK01000567">
    <property type="protein sequence ID" value="GBP50496.1"/>
    <property type="molecule type" value="Genomic_DNA"/>
</dbReference>
<feature type="region of interest" description="Disordered" evidence="1">
    <location>
        <begin position="1"/>
        <end position="74"/>
    </location>
</feature>
<feature type="compositionally biased region" description="Basic and acidic residues" evidence="1">
    <location>
        <begin position="1"/>
        <end position="11"/>
    </location>
</feature>
<name>A0A4C1WGD9_EUMVA</name>
<proteinExistence type="predicted"/>
<accession>A0A4C1WGD9</accession>